<reference evidence="1 2" key="1">
    <citation type="submission" date="2015-09" db="EMBL/GenBank/DDBJ databases">
        <title>Genome announcement of multiple Pseudomonas syringae strains.</title>
        <authorList>
            <person name="Thakur S."/>
            <person name="Wang P.W."/>
            <person name="Gong Y."/>
            <person name="Weir B.S."/>
            <person name="Guttman D.S."/>
        </authorList>
    </citation>
    <scope>NUCLEOTIDE SEQUENCE [LARGE SCALE GENOMIC DNA]</scope>
    <source>
        <strain evidence="1 2">ICMP17524</strain>
    </source>
</reference>
<sequence length="392" mass="41474">MYNLATEKKETVLTAPVIAAALNDGLLPIDSLNTPLEVLLNVWQGARPGYTYQLYFDGVLIGLKKEILLSQMPGDDLMLHIPSELLTEGRHSVAYAVENPINMVVEFSAETVVIVDLTPPGDPLLAPIIFPTQVQNGLTSEELQTMGNVLSGTIASYNGMQEGDVVRTYWNDLPGPMAVVSSDDVGLKRTMVDFARPFLELIGDIEAPVYYTITDLAGNLSMASEAVDVRLQLAQATPLPSPIIKEATGNTLDPANAPSGATVVIDATANLKAGDQVIVQWQGPNGNDTREETLTGADAGKTLEVVFAAALVTANAGQTVAVSYVVNRVNGLVQVSDTLALQILMGQPELVLDTSSVTLAGKVYLLPGSPDLLPNFPADTTLQRQASGGPAP</sequence>
<proteinExistence type="predicted"/>
<evidence type="ECO:0000313" key="2">
    <source>
        <dbReference type="Proteomes" id="UP000050356"/>
    </source>
</evidence>
<dbReference type="Proteomes" id="UP000050356">
    <property type="component" value="Unassembled WGS sequence"/>
</dbReference>
<name>A0A0P9RUW0_PSESX</name>
<dbReference type="EMBL" id="LJQA01000683">
    <property type="protein sequence ID" value="KPW88503.1"/>
    <property type="molecule type" value="Genomic_DNA"/>
</dbReference>
<dbReference type="RefSeq" id="WP_057460032.1">
    <property type="nucleotide sequence ID" value="NZ_LJQA01000683.1"/>
</dbReference>
<gene>
    <name evidence="1" type="ORF">ALO50_04346</name>
</gene>
<comment type="caution">
    <text evidence="1">The sequence shown here is derived from an EMBL/GenBank/DDBJ whole genome shotgun (WGS) entry which is preliminary data.</text>
</comment>
<organism evidence="1 2">
    <name type="scientific">Pseudomonas syringae pv. cerasicola</name>
    <dbReference type="NCBI Taxonomy" id="264451"/>
    <lineage>
        <taxon>Bacteria</taxon>
        <taxon>Pseudomonadati</taxon>
        <taxon>Pseudomonadota</taxon>
        <taxon>Gammaproteobacteria</taxon>
        <taxon>Pseudomonadales</taxon>
        <taxon>Pseudomonadaceae</taxon>
        <taxon>Pseudomonas</taxon>
        <taxon>Pseudomonas syringae</taxon>
    </lineage>
</organism>
<feature type="non-terminal residue" evidence="1">
    <location>
        <position position="392"/>
    </location>
</feature>
<protein>
    <submittedName>
        <fullName evidence="1">Uncharacterized protein</fullName>
    </submittedName>
</protein>
<dbReference type="AlphaFoldDB" id="A0A0P9RUW0"/>
<evidence type="ECO:0000313" key="1">
    <source>
        <dbReference type="EMBL" id="KPW88503.1"/>
    </source>
</evidence>
<accession>A0A0P9RUW0</accession>